<keyword evidence="2" id="KW-0812">Transmembrane</keyword>
<feature type="compositionally biased region" description="Basic residues" evidence="1">
    <location>
        <begin position="10"/>
        <end position="21"/>
    </location>
</feature>
<evidence type="ECO:0000313" key="3">
    <source>
        <dbReference type="EMBL" id="KAF8821346.1"/>
    </source>
</evidence>
<dbReference type="PANTHER" id="PTHR10796:SF92">
    <property type="entry name" value="PATCHED-RELATED, ISOFORM A"/>
    <property type="match status" value="1"/>
</dbReference>
<proteinExistence type="predicted"/>
<sequence length="901" mass="101795">MRNAVLRLRPTSHSKDKRKRQHEATKSQCPAVTLSCLPSEDTMAILSTATPRETTSTESSSFDLSQQQENIRKDRFHTTNRSELDVVSTLPRSLNCKIFDVALSISTDETKSITEEENGNQFQSCLYSEDASIRKGKAGNCALAPTFLQEIEADNSEVEGNWDNEQSEKNSEDIREIIANISLGANYATSNLRPCQHITAKKLCSCYNQGVNYRFLSPRRLRNSRSKEETISPATSRDSSFQTKQELYFCDWSSSSSDSTNHKKAVTSHVLLKEVELLEPIAEACFNGNEHTKSHSSTYISDFESIGSEVESNFEKSSEMNNLKFLFSSACYFNCSSYNTNDSKIDILRVAFDYVNLKFNDNCHTANNAIPAVALRQAQLLLLIKRYQHLCQLHQHNYWKGHSNNRKSFLGKCRTQNCNIFSSACIAAKNASDRPKNNECMGCQLSKGSTTLVEKSIAFHLLAFQYWEIDAKSEGIDRSFSKNNIKRECVNQLGTQPFQTAANKESKINMPPFSVNTFNNAILLYHSPLACKEHCAEEPDGSIGKAMRNFFMEKLGYNLSFYRVQAFVALIFLLYLGLSTYGISKIKVGLSMEDLFAKDSHLRLTNTILRKEASEIGEPTCILFPDPVIWWDHDVRTAFLQLSEKLQQKEYYVDMLNGMEAFLRENHTNLSQVDEGDFIIKLKEWLAGPIGRLYEAGFVFDETGHHLNHLRFNYYHSLFNDPDARRSFMTGIRELLDGYGDKFRAVAYGSDFKFLEADLVIWFQTITGVLCALSAVFLVSCIMLDGYFTVILVMLALTSLIYGLLGLMPFLGLRLNMISMVTLVMSIGFCVDYTLHVAHAFDETSTPCKKIRIMAALALVGTAVLNGGLTTFLSILPLAWRKEFLQSLFFKMISVVSFNAK</sequence>
<name>A0ABQ7JBF9_9APIC</name>
<protein>
    <submittedName>
        <fullName evidence="3">Uncharacterized protein</fullName>
    </submittedName>
</protein>
<dbReference type="PANTHER" id="PTHR10796">
    <property type="entry name" value="PATCHED-RELATED"/>
    <property type="match status" value="1"/>
</dbReference>
<evidence type="ECO:0000256" key="2">
    <source>
        <dbReference type="SAM" id="Phobius"/>
    </source>
</evidence>
<dbReference type="InterPro" id="IPR051697">
    <property type="entry name" value="Patched_domain-protein"/>
</dbReference>
<feature type="transmembrane region" description="Helical" evidence="2">
    <location>
        <begin position="817"/>
        <end position="841"/>
    </location>
</feature>
<keyword evidence="2" id="KW-0472">Membrane</keyword>
<feature type="region of interest" description="Disordered" evidence="1">
    <location>
        <begin position="1"/>
        <end position="29"/>
    </location>
</feature>
<evidence type="ECO:0000256" key="1">
    <source>
        <dbReference type="SAM" id="MobiDB-lite"/>
    </source>
</evidence>
<feature type="region of interest" description="Disordered" evidence="1">
    <location>
        <begin position="49"/>
        <end position="68"/>
    </location>
</feature>
<dbReference type="Gene3D" id="1.20.1640.10">
    <property type="entry name" value="Multidrug efflux transporter AcrB transmembrane domain"/>
    <property type="match status" value="1"/>
</dbReference>
<feature type="compositionally biased region" description="Low complexity" evidence="1">
    <location>
        <begin position="49"/>
        <end position="61"/>
    </location>
</feature>
<dbReference type="SUPFAM" id="SSF82866">
    <property type="entry name" value="Multidrug efflux transporter AcrB transmembrane domain"/>
    <property type="match status" value="1"/>
</dbReference>
<evidence type="ECO:0000313" key="4">
    <source>
        <dbReference type="Proteomes" id="UP000823046"/>
    </source>
</evidence>
<dbReference type="EMBL" id="JADAQX010000191">
    <property type="protein sequence ID" value="KAF8821346.1"/>
    <property type="molecule type" value="Genomic_DNA"/>
</dbReference>
<reference evidence="3 4" key="1">
    <citation type="journal article" date="2020" name="bioRxiv">
        <title>Metabolic contributions of an alphaproteobacterial endosymbiont in the apicomplexan Cardiosporidium cionae.</title>
        <authorList>
            <person name="Hunter E.S."/>
            <person name="Paight C.J."/>
            <person name="Lane C.E."/>
        </authorList>
    </citation>
    <scope>NUCLEOTIDE SEQUENCE [LARGE SCALE GENOMIC DNA]</scope>
    <source>
        <strain evidence="3">ESH_2018</strain>
    </source>
</reference>
<feature type="transmembrane region" description="Helical" evidence="2">
    <location>
        <begin position="786"/>
        <end position="805"/>
    </location>
</feature>
<organism evidence="3 4">
    <name type="scientific">Cardiosporidium cionae</name>
    <dbReference type="NCBI Taxonomy" id="476202"/>
    <lineage>
        <taxon>Eukaryota</taxon>
        <taxon>Sar</taxon>
        <taxon>Alveolata</taxon>
        <taxon>Apicomplexa</taxon>
        <taxon>Aconoidasida</taxon>
        <taxon>Nephromycida</taxon>
        <taxon>Cardiosporidium</taxon>
    </lineage>
</organism>
<keyword evidence="4" id="KW-1185">Reference proteome</keyword>
<gene>
    <name evidence="3" type="ORF">IE077_002124</name>
</gene>
<comment type="caution">
    <text evidence="3">The sequence shown here is derived from an EMBL/GenBank/DDBJ whole genome shotgun (WGS) entry which is preliminary data.</text>
</comment>
<feature type="transmembrane region" description="Helical" evidence="2">
    <location>
        <begin position="853"/>
        <end position="880"/>
    </location>
</feature>
<keyword evidence="2" id="KW-1133">Transmembrane helix</keyword>
<accession>A0ABQ7JBF9</accession>
<feature type="transmembrane region" description="Helical" evidence="2">
    <location>
        <begin position="759"/>
        <end position="780"/>
    </location>
</feature>
<dbReference type="Proteomes" id="UP000823046">
    <property type="component" value="Unassembled WGS sequence"/>
</dbReference>